<dbReference type="AlphaFoldDB" id="A0A381UVS7"/>
<protein>
    <submittedName>
        <fullName evidence="2">Uncharacterized protein</fullName>
    </submittedName>
</protein>
<feature type="region of interest" description="Disordered" evidence="1">
    <location>
        <begin position="403"/>
        <end position="428"/>
    </location>
</feature>
<gene>
    <name evidence="2" type="ORF">METZ01_LOCUS84705</name>
</gene>
<evidence type="ECO:0000256" key="1">
    <source>
        <dbReference type="SAM" id="MobiDB-lite"/>
    </source>
</evidence>
<organism evidence="2">
    <name type="scientific">marine metagenome</name>
    <dbReference type="NCBI Taxonomy" id="408172"/>
    <lineage>
        <taxon>unclassified sequences</taxon>
        <taxon>metagenomes</taxon>
        <taxon>ecological metagenomes</taxon>
    </lineage>
</organism>
<sequence length="863" mass="96766">MNRFNIGCLWAWLLTIAPLLAKDFPNADFESGNFDGWTVGGRKDARAVVIPSGPVFEQLGQSRQFRSAGGWEGHPVAPLLDRSNNQRLLQISSDGYLNATTESTVTIEAGKQYEVSLIALSRNGGEAIYYLDVYAIDKDRRLPLGTAQYTARSDELFRQTLTFSVEKDHPQVGKRIGLTARYRGRNLLDNAAIQISPIRRSGAEAIARHLPLVQTLDAEGKPTFIIRGYEDFRYLKPTPEAGSLENSGAPSPALAQFIPKDNADYTLYDLQGLTLADGEAAALTVRIIDPRAYAGFAVDGQLFVLGRHGNRNKKRDDGSGMNPFRTPDYMMYVARVSKELGPETIILARTGERIEWFACGRKGSYLIEGLGKAPQLSLFARGKSVISQFRKGRLKVADLAELSASTPAPRHPHGRPNTPGFPGKRTKDPKALANALSTDLSKPLSLAESEALAGYVAGYNAHGFGTHADPIFSLPGWAIPARIFLINRRKEVLDHLLRIADPAILMRNGFEVNGTQYGVRFGGSYQRYLNLHDFCVFPEGGFQSEADQGGKYFNERHEYVRDEISHTSDAANARMITPSLAAYCVSLHPEIWDEIVPDGDPCRLGATYRQRAQRYIRELALNYTDYKDHKLFNFQTEFIWENYTAFHKDNDRYLAEREAWEQARRAIKNEAAMTAFLQANPKPMPKERRAGINRFVAATSCAGFAARAAETFGDADSARAIDACAEKILKSWFNTFQFYAPGHDGEYLKEPEKWYRAWGYQPNCVNPMAKDYDTNTPRGKGQVRGEDRAHMNFTMKSFYMHYESKRYGRIMTAKRMGDLARTFNEMVLPKHNQWRPLPRASKHPNVDPVDGIGGVRIHPLLMF</sequence>
<dbReference type="EMBL" id="UINC01007178">
    <property type="protein sequence ID" value="SVA31851.1"/>
    <property type="molecule type" value="Genomic_DNA"/>
</dbReference>
<reference evidence="2" key="1">
    <citation type="submission" date="2018-05" db="EMBL/GenBank/DDBJ databases">
        <authorList>
            <person name="Lanie J.A."/>
            <person name="Ng W.-L."/>
            <person name="Kazmierczak K.M."/>
            <person name="Andrzejewski T.M."/>
            <person name="Davidsen T.M."/>
            <person name="Wayne K.J."/>
            <person name="Tettelin H."/>
            <person name="Glass J.I."/>
            <person name="Rusch D."/>
            <person name="Podicherti R."/>
            <person name="Tsui H.-C.T."/>
            <person name="Winkler M.E."/>
        </authorList>
    </citation>
    <scope>NUCLEOTIDE SEQUENCE</scope>
</reference>
<dbReference type="Gene3D" id="2.60.120.260">
    <property type="entry name" value="Galactose-binding domain-like"/>
    <property type="match status" value="1"/>
</dbReference>
<proteinExistence type="predicted"/>
<accession>A0A381UVS7</accession>
<name>A0A381UVS7_9ZZZZ</name>
<evidence type="ECO:0000313" key="2">
    <source>
        <dbReference type="EMBL" id="SVA31851.1"/>
    </source>
</evidence>
<feature type="non-terminal residue" evidence="2">
    <location>
        <position position="863"/>
    </location>
</feature>